<organism evidence="1 2">
    <name type="scientific">Candidozyma auris</name>
    <name type="common">Yeast</name>
    <name type="synonym">Candida auris</name>
    <dbReference type="NCBI Taxonomy" id="498019"/>
    <lineage>
        <taxon>Eukaryota</taxon>
        <taxon>Fungi</taxon>
        <taxon>Dikarya</taxon>
        <taxon>Ascomycota</taxon>
        <taxon>Saccharomycotina</taxon>
        <taxon>Pichiomycetes</taxon>
        <taxon>Metschnikowiaceae</taxon>
        <taxon>Candidozyma</taxon>
    </lineage>
</organism>
<accession>A0A0L0P2R2</accession>
<proteinExistence type="predicted"/>
<dbReference type="Proteomes" id="UP000037122">
    <property type="component" value="Unassembled WGS sequence"/>
</dbReference>
<evidence type="ECO:0000313" key="1">
    <source>
        <dbReference type="EMBL" id="KNE00672.1"/>
    </source>
</evidence>
<sequence length="57" mass="6424">MPAVVARAIHSETRMNQGRSGPEQRKLKILGQEMKHLICTSEELTIEKVANGRRIPL</sequence>
<dbReference type="EMBL" id="LGST01000017">
    <property type="protein sequence ID" value="KNE00672.1"/>
    <property type="molecule type" value="Genomic_DNA"/>
</dbReference>
<gene>
    <name evidence="1" type="ORF">QG37_02202</name>
</gene>
<name>A0A0L0P2R2_CANAR</name>
<reference evidence="2" key="1">
    <citation type="journal article" date="2015" name="BMC Genomics">
        <title>Draft genome of a commonly misdiagnosed multidrug resistant pathogen Candida auris.</title>
        <authorList>
            <person name="Chatterjee S."/>
            <person name="Alampalli S.V."/>
            <person name="Nageshan R.K."/>
            <person name="Chettiar S.T."/>
            <person name="Joshi S."/>
            <person name="Tatu U.S."/>
        </authorList>
    </citation>
    <scope>NUCLEOTIDE SEQUENCE [LARGE SCALE GENOMIC DNA]</scope>
    <source>
        <strain evidence="2">6684</strain>
    </source>
</reference>
<dbReference type="VEuPathDB" id="FungiDB:QG37_02202"/>
<comment type="caution">
    <text evidence="1">The sequence shown here is derived from an EMBL/GenBank/DDBJ whole genome shotgun (WGS) entry which is preliminary data.</text>
</comment>
<dbReference type="AlphaFoldDB" id="A0A0L0P2R2"/>
<evidence type="ECO:0000313" key="2">
    <source>
        <dbReference type="Proteomes" id="UP000037122"/>
    </source>
</evidence>
<protein>
    <submittedName>
        <fullName evidence="1">Uncharacterized protein</fullName>
    </submittedName>
</protein>